<comment type="subcellular location">
    <subcellularLocation>
        <location evidence="1">Cell membrane</location>
    </subcellularLocation>
</comment>
<name>A0A9N7VV91_PLEPL</name>
<dbReference type="Pfam" id="PF07686">
    <property type="entry name" value="V-set"/>
    <property type="match status" value="1"/>
</dbReference>
<dbReference type="GO" id="GO:0005886">
    <property type="term" value="C:plasma membrane"/>
    <property type="evidence" value="ECO:0007669"/>
    <property type="project" value="UniProtKB-SubCell"/>
</dbReference>
<gene>
    <name evidence="11" type="ORF">PLEPLA_LOCUS46766</name>
</gene>
<evidence type="ECO:0000256" key="6">
    <source>
        <dbReference type="ARBA" id="ARBA00023157"/>
    </source>
</evidence>
<comment type="caution">
    <text evidence="11">The sequence shown here is derived from an EMBL/GenBank/DDBJ whole genome shotgun (WGS) entry which is preliminary data.</text>
</comment>
<keyword evidence="12" id="KW-1185">Reference proteome</keyword>
<dbReference type="InterPro" id="IPR003599">
    <property type="entry name" value="Ig_sub"/>
</dbReference>
<evidence type="ECO:0000256" key="7">
    <source>
        <dbReference type="ARBA" id="ARBA00023180"/>
    </source>
</evidence>
<keyword evidence="8" id="KW-1133">Transmembrane helix</keyword>
<keyword evidence="6" id="KW-1015">Disulfide bond</keyword>
<evidence type="ECO:0000256" key="4">
    <source>
        <dbReference type="ARBA" id="ARBA00022859"/>
    </source>
</evidence>
<keyword evidence="4" id="KW-0391">Immunity</keyword>
<dbReference type="GO" id="GO:0002376">
    <property type="term" value="P:immune system process"/>
    <property type="evidence" value="ECO:0007669"/>
    <property type="project" value="UniProtKB-KW"/>
</dbReference>
<dbReference type="InterPro" id="IPR052051">
    <property type="entry name" value="TCR_complex_component"/>
</dbReference>
<evidence type="ECO:0000256" key="3">
    <source>
        <dbReference type="ARBA" id="ARBA00022729"/>
    </source>
</evidence>
<dbReference type="PANTHER" id="PTHR19433:SF111">
    <property type="entry name" value="T CELL RECEPTOR ALPHA VARIABLE 4"/>
    <property type="match status" value="1"/>
</dbReference>
<evidence type="ECO:0000256" key="2">
    <source>
        <dbReference type="ARBA" id="ARBA00022475"/>
    </source>
</evidence>
<proteinExistence type="predicted"/>
<reference evidence="11" key="1">
    <citation type="submission" date="2020-03" db="EMBL/GenBank/DDBJ databases">
        <authorList>
            <person name="Weist P."/>
        </authorList>
    </citation>
    <scope>NUCLEOTIDE SEQUENCE</scope>
</reference>
<dbReference type="EMBL" id="CADEAL010004407">
    <property type="protein sequence ID" value="CAB1458931.1"/>
    <property type="molecule type" value="Genomic_DNA"/>
</dbReference>
<evidence type="ECO:0000256" key="9">
    <source>
        <dbReference type="SAM" id="SignalP"/>
    </source>
</evidence>
<accession>A0A9N7VV91</accession>
<feature type="transmembrane region" description="Helical" evidence="8">
    <location>
        <begin position="153"/>
        <end position="174"/>
    </location>
</feature>
<dbReference type="Proteomes" id="UP001153269">
    <property type="component" value="Unassembled WGS sequence"/>
</dbReference>
<dbReference type="SUPFAM" id="SSF48726">
    <property type="entry name" value="Immunoglobulin"/>
    <property type="match status" value="1"/>
</dbReference>
<dbReference type="InterPro" id="IPR036179">
    <property type="entry name" value="Ig-like_dom_sf"/>
</dbReference>
<feature type="chain" id="PRO_5040111790" description="Ig-like domain-containing protein" evidence="9">
    <location>
        <begin position="18"/>
        <end position="201"/>
    </location>
</feature>
<evidence type="ECO:0000256" key="1">
    <source>
        <dbReference type="ARBA" id="ARBA00004236"/>
    </source>
</evidence>
<dbReference type="SMART" id="SM00409">
    <property type="entry name" value="IG"/>
    <property type="match status" value="1"/>
</dbReference>
<organism evidence="11 12">
    <name type="scientific">Pleuronectes platessa</name>
    <name type="common">European plaice</name>
    <dbReference type="NCBI Taxonomy" id="8262"/>
    <lineage>
        <taxon>Eukaryota</taxon>
        <taxon>Metazoa</taxon>
        <taxon>Chordata</taxon>
        <taxon>Craniata</taxon>
        <taxon>Vertebrata</taxon>
        <taxon>Euteleostomi</taxon>
        <taxon>Actinopterygii</taxon>
        <taxon>Neopterygii</taxon>
        <taxon>Teleostei</taxon>
        <taxon>Neoteleostei</taxon>
        <taxon>Acanthomorphata</taxon>
        <taxon>Carangaria</taxon>
        <taxon>Pleuronectiformes</taxon>
        <taxon>Pleuronectoidei</taxon>
        <taxon>Pleuronectidae</taxon>
        <taxon>Pleuronectes</taxon>
    </lineage>
</organism>
<keyword evidence="7" id="KW-0325">Glycoprotein</keyword>
<keyword evidence="3 9" id="KW-0732">Signal</keyword>
<sequence length="201" mass="22785">MDGLQIVLIVLFGVVSCSRHEITGSLSEVTVRRGDNVTVYCDCKLSTGVYIVWYRNCSHENQPTLALKAKPNYLVDFQFLKNFTSNSFDLLIINVTESDEGLYYCGNEEMKVVDTERIIPKYFQSYSKGTTRILLTSRDDHSGCSSSSGFASWRLVVLAPAVAILSSLLSFILVHHFCQKSDKEPQVQRSRTNRSRRKIRV</sequence>
<dbReference type="PANTHER" id="PTHR19433">
    <property type="entry name" value="T-CELL RECEPTOR ALPHA CHAIN V REGION-RELATED"/>
    <property type="match status" value="1"/>
</dbReference>
<evidence type="ECO:0000256" key="8">
    <source>
        <dbReference type="SAM" id="Phobius"/>
    </source>
</evidence>
<dbReference type="InterPro" id="IPR013106">
    <property type="entry name" value="Ig_V-set"/>
</dbReference>
<evidence type="ECO:0000313" key="12">
    <source>
        <dbReference type="Proteomes" id="UP001153269"/>
    </source>
</evidence>
<keyword evidence="5 8" id="KW-0472">Membrane</keyword>
<protein>
    <recommendedName>
        <fullName evidence="10">Ig-like domain-containing protein</fullName>
    </recommendedName>
</protein>
<keyword evidence="8" id="KW-0812">Transmembrane</keyword>
<dbReference type="AlphaFoldDB" id="A0A9N7VV91"/>
<dbReference type="InterPro" id="IPR013783">
    <property type="entry name" value="Ig-like_fold"/>
</dbReference>
<evidence type="ECO:0000313" key="11">
    <source>
        <dbReference type="EMBL" id="CAB1458931.1"/>
    </source>
</evidence>
<dbReference type="InterPro" id="IPR007110">
    <property type="entry name" value="Ig-like_dom"/>
</dbReference>
<evidence type="ECO:0000256" key="5">
    <source>
        <dbReference type="ARBA" id="ARBA00023136"/>
    </source>
</evidence>
<evidence type="ECO:0000259" key="10">
    <source>
        <dbReference type="PROSITE" id="PS50835"/>
    </source>
</evidence>
<dbReference type="Gene3D" id="2.60.40.10">
    <property type="entry name" value="Immunoglobulins"/>
    <property type="match status" value="1"/>
</dbReference>
<dbReference type="PROSITE" id="PS50835">
    <property type="entry name" value="IG_LIKE"/>
    <property type="match status" value="1"/>
</dbReference>
<feature type="domain" description="Ig-like" evidence="10">
    <location>
        <begin position="20"/>
        <end position="105"/>
    </location>
</feature>
<keyword evidence="2" id="KW-1003">Cell membrane</keyword>
<dbReference type="GO" id="GO:0009617">
    <property type="term" value="P:response to bacterium"/>
    <property type="evidence" value="ECO:0007669"/>
    <property type="project" value="TreeGrafter"/>
</dbReference>
<feature type="signal peptide" evidence="9">
    <location>
        <begin position="1"/>
        <end position="17"/>
    </location>
</feature>